<keyword evidence="2" id="KW-0812">Transmembrane</keyword>
<dbReference type="Proteomes" id="UP001342314">
    <property type="component" value="Unassembled WGS sequence"/>
</dbReference>
<feature type="transmembrane region" description="Helical" evidence="2">
    <location>
        <begin position="204"/>
        <end position="228"/>
    </location>
</feature>
<evidence type="ECO:0000256" key="2">
    <source>
        <dbReference type="SAM" id="Phobius"/>
    </source>
</evidence>
<evidence type="ECO:0000313" key="3">
    <source>
        <dbReference type="EMBL" id="GJN93918.1"/>
    </source>
</evidence>
<reference evidence="3 4" key="1">
    <citation type="submission" date="2021-12" db="EMBL/GenBank/DDBJ databases">
        <title>High titer production of polyol ester of fatty acids by Rhodotorula paludigena BS15 towards product separation-free biomass refinery.</title>
        <authorList>
            <person name="Mano J."/>
            <person name="Ono H."/>
            <person name="Tanaka T."/>
            <person name="Naito K."/>
            <person name="Sushida H."/>
            <person name="Ike M."/>
            <person name="Tokuyasu K."/>
            <person name="Kitaoka M."/>
        </authorList>
    </citation>
    <scope>NUCLEOTIDE SEQUENCE [LARGE SCALE GENOMIC DNA]</scope>
    <source>
        <strain evidence="3 4">BS15</strain>
    </source>
</reference>
<feature type="region of interest" description="Disordered" evidence="1">
    <location>
        <begin position="1"/>
        <end position="63"/>
    </location>
</feature>
<proteinExistence type="predicted"/>
<keyword evidence="2" id="KW-1133">Transmembrane helix</keyword>
<accession>A0AAV5GUM1</accession>
<sequence>MSATGAHDPDGRGASPYQSRPAPPGSDVQLSSAVGSGGGHRAGSNVAPAGARPSGGGERDDKAFLSFADGIELTQADKQEGYDPSLLNLPERNTAATVAADPVPRVSSPPAAHLGPGGARNAAALPYASRVRDDSFELNGGGGGRGSKRSSRDGLNPGGAGGKARKSVRHHSSTKEGDGHRGAGGGSRRKRKKKPLKWWQKRSTLIAALVALILVVGLAVGLGVGLTVGKDDDDSGSSNSSRDGVAPTVSTGGVQPSASGIGGPGVPVSAGMATLAL</sequence>
<keyword evidence="2" id="KW-0472">Membrane</keyword>
<protein>
    <submittedName>
        <fullName evidence="3">Uncharacterized protein</fullName>
    </submittedName>
</protein>
<evidence type="ECO:0000313" key="4">
    <source>
        <dbReference type="Proteomes" id="UP001342314"/>
    </source>
</evidence>
<name>A0AAV5GUM1_9BASI</name>
<feature type="region of interest" description="Disordered" evidence="1">
    <location>
        <begin position="98"/>
        <end position="118"/>
    </location>
</feature>
<feature type="compositionally biased region" description="Polar residues" evidence="1">
    <location>
        <begin position="248"/>
        <end position="258"/>
    </location>
</feature>
<comment type="caution">
    <text evidence="3">The sequence shown here is derived from an EMBL/GenBank/DDBJ whole genome shotgun (WGS) entry which is preliminary data.</text>
</comment>
<feature type="region of interest" description="Disordered" evidence="1">
    <location>
        <begin position="229"/>
        <end position="265"/>
    </location>
</feature>
<feature type="compositionally biased region" description="Basic residues" evidence="1">
    <location>
        <begin position="187"/>
        <end position="197"/>
    </location>
</feature>
<evidence type="ECO:0000256" key="1">
    <source>
        <dbReference type="SAM" id="MobiDB-lite"/>
    </source>
</evidence>
<dbReference type="AlphaFoldDB" id="A0AAV5GUM1"/>
<gene>
    <name evidence="3" type="ORF">Rhopal_006977-T1</name>
</gene>
<keyword evidence="4" id="KW-1185">Reference proteome</keyword>
<feature type="compositionally biased region" description="Basic residues" evidence="1">
    <location>
        <begin position="163"/>
        <end position="172"/>
    </location>
</feature>
<feature type="region of interest" description="Disordered" evidence="1">
    <location>
        <begin position="134"/>
        <end position="197"/>
    </location>
</feature>
<organism evidence="3 4">
    <name type="scientific">Rhodotorula paludigena</name>
    <dbReference type="NCBI Taxonomy" id="86838"/>
    <lineage>
        <taxon>Eukaryota</taxon>
        <taxon>Fungi</taxon>
        <taxon>Dikarya</taxon>
        <taxon>Basidiomycota</taxon>
        <taxon>Pucciniomycotina</taxon>
        <taxon>Microbotryomycetes</taxon>
        <taxon>Sporidiobolales</taxon>
        <taxon>Sporidiobolaceae</taxon>
        <taxon>Rhodotorula</taxon>
    </lineage>
</organism>
<dbReference type="EMBL" id="BQKY01000015">
    <property type="protein sequence ID" value="GJN93918.1"/>
    <property type="molecule type" value="Genomic_DNA"/>
</dbReference>